<dbReference type="GO" id="GO:0008800">
    <property type="term" value="F:beta-lactamase activity"/>
    <property type="evidence" value="ECO:0007669"/>
    <property type="project" value="UniProtKB-UniRule"/>
</dbReference>
<organism evidence="8 9">
    <name type="scientific">Elstera cyanobacteriorum</name>
    <dbReference type="NCBI Taxonomy" id="2022747"/>
    <lineage>
        <taxon>Bacteria</taxon>
        <taxon>Pseudomonadati</taxon>
        <taxon>Pseudomonadota</taxon>
        <taxon>Alphaproteobacteria</taxon>
        <taxon>Rhodospirillales</taxon>
        <taxon>Rhodospirillaceae</taxon>
        <taxon>Elstera</taxon>
    </lineage>
</organism>
<dbReference type="InterPro" id="IPR012338">
    <property type="entry name" value="Beta-lactam/transpept-like"/>
</dbReference>
<sequence>MPGLAKNAPDTLTQTIIDLETRLQGRFGVLIHDTETGKRWQHRADERFPMCSTFKYVLAAAILARVEAGEDKLDRRLPITAADLVPYAPVTQPQVGKTLTLAELCHAAVTVSDNTAANLLLRVLGGPAALTGFLRRIGDNVTRLDRWEPELNSALPGDPRDTTTPAAMTRTLENLLLGPALTPASKTQLTLWLIANTTGDAKVRAGLPKSWRVGDKTGSGARGTMNDVVAIWPPQRKPVLLSLYLTETKASMEDRNAAFAAVGTAIAGMLGG</sequence>
<dbReference type="InterPro" id="IPR023650">
    <property type="entry name" value="Beta-lactam_class-A_AS"/>
</dbReference>
<gene>
    <name evidence="8" type="ORF">CHR90_07255</name>
</gene>
<keyword evidence="4 6" id="KW-0378">Hydrolase</keyword>
<dbReference type="PROSITE" id="PS00146">
    <property type="entry name" value="BETA_LACTAMASE_A"/>
    <property type="match status" value="1"/>
</dbReference>
<evidence type="ECO:0000259" key="7">
    <source>
        <dbReference type="Pfam" id="PF13354"/>
    </source>
</evidence>
<dbReference type="AlphaFoldDB" id="A0A255XSG8"/>
<dbReference type="GO" id="GO:0030655">
    <property type="term" value="P:beta-lactam antibiotic catabolic process"/>
    <property type="evidence" value="ECO:0007669"/>
    <property type="project" value="InterPro"/>
</dbReference>
<dbReference type="Gene3D" id="3.40.710.10">
    <property type="entry name" value="DD-peptidase/beta-lactamase superfamily"/>
    <property type="match status" value="1"/>
</dbReference>
<evidence type="ECO:0000256" key="1">
    <source>
        <dbReference type="ARBA" id="ARBA00001526"/>
    </source>
</evidence>
<evidence type="ECO:0000256" key="3">
    <source>
        <dbReference type="ARBA" id="ARBA00012865"/>
    </source>
</evidence>
<evidence type="ECO:0000256" key="6">
    <source>
        <dbReference type="RuleBase" id="RU361140"/>
    </source>
</evidence>
<protein>
    <recommendedName>
        <fullName evidence="3 6">Beta-lactamase</fullName>
        <ecNumber evidence="3 6">3.5.2.6</ecNumber>
    </recommendedName>
</protein>
<dbReference type="Proteomes" id="UP000216361">
    <property type="component" value="Unassembled WGS sequence"/>
</dbReference>
<dbReference type="InterPro" id="IPR000871">
    <property type="entry name" value="Beta-lactam_class-A"/>
</dbReference>
<dbReference type="GO" id="GO:0046677">
    <property type="term" value="P:response to antibiotic"/>
    <property type="evidence" value="ECO:0007669"/>
    <property type="project" value="UniProtKB-UniRule"/>
</dbReference>
<evidence type="ECO:0000256" key="2">
    <source>
        <dbReference type="ARBA" id="ARBA00009009"/>
    </source>
</evidence>
<keyword evidence="9" id="KW-1185">Reference proteome</keyword>
<proteinExistence type="inferred from homology"/>
<evidence type="ECO:0000313" key="9">
    <source>
        <dbReference type="Proteomes" id="UP000216361"/>
    </source>
</evidence>
<keyword evidence="5 6" id="KW-0046">Antibiotic resistance</keyword>
<evidence type="ECO:0000256" key="5">
    <source>
        <dbReference type="ARBA" id="ARBA00023251"/>
    </source>
</evidence>
<comment type="caution">
    <text evidence="8">The sequence shown here is derived from an EMBL/GenBank/DDBJ whole genome shotgun (WGS) entry which is preliminary data.</text>
</comment>
<dbReference type="SUPFAM" id="SSF56601">
    <property type="entry name" value="beta-lactamase/transpeptidase-like"/>
    <property type="match status" value="1"/>
</dbReference>
<dbReference type="PANTHER" id="PTHR35333:SF3">
    <property type="entry name" value="BETA-LACTAMASE-TYPE TRANSPEPTIDASE FOLD CONTAINING PROTEIN"/>
    <property type="match status" value="1"/>
</dbReference>
<evidence type="ECO:0000313" key="8">
    <source>
        <dbReference type="EMBL" id="OYQ19936.1"/>
    </source>
</evidence>
<dbReference type="PRINTS" id="PR00118">
    <property type="entry name" value="BLACTAMASEA"/>
</dbReference>
<reference evidence="8 9" key="1">
    <citation type="submission" date="2017-07" db="EMBL/GenBank/DDBJ databases">
        <title>Elstera cyanobacteriorum sp. nov., a novel bacterium isolated from cyanobacterial aggregates in a eutrophic lake.</title>
        <authorList>
            <person name="Cai H."/>
        </authorList>
    </citation>
    <scope>NUCLEOTIDE SEQUENCE [LARGE SCALE GENOMIC DNA]</scope>
    <source>
        <strain evidence="8 9">TH019</strain>
    </source>
</reference>
<name>A0A255XSG8_9PROT</name>
<dbReference type="OrthoDB" id="9784149at2"/>
<evidence type="ECO:0000256" key="4">
    <source>
        <dbReference type="ARBA" id="ARBA00022801"/>
    </source>
</evidence>
<dbReference type="InterPro" id="IPR045155">
    <property type="entry name" value="Beta-lactam_cat"/>
</dbReference>
<comment type="catalytic activity">
    <reaction evidence="1 6">
        <text>a beta-lactam + H2O = a substituted beta-amino acid</text>
        <dbReference type="Rhea" id="RHEA:20401"/>
        <dbReference type="ChEBI" id="CHEBI:15377"/>
        <dbReference type="ChEBI" id="CHEBI:35627"/>
        <dbReference type="ChEBI" id="CHEBI:140347"/>
        <dbReference type="EC" id="3.5.2.6"/>
    </reaction>
</comment>
<comment type="similarity">
    <text evidence="2 6">Belongs to the class-A beta-lactamase family.</text>
</comment>
<dbReference type="Pfam" id="PF13354">
    <property type="entry name" value="Beta-lactamase2"/>
    <property type="match status" value="1"/>
</dbReference>
<dbReference type="PANTHER" id="PTHR35333">
    <property type="entry name" value="BETA-LACTAMASE"/>
    <property type="match status" value="1"/>
</dbReference>
<dbReference type="NCBIfam" id="NF033103">
    <property type="entry name" value="bla_class_A"/>
    <property type="match status" value="1"/>
</dbReference>
<dbReference type="EMBL" id="NOXS01000030">
    <property type="protein sequence ID" value="OYQ19936.1"/>
    <property type="molecule type" value="Genomic_DNA"/>
</dbReference>
<accession>A0A255XSG8</accession>
<dbReference type="EC" id="3.5.2.6" evidence="3 6"/>
<feature type="domain" description="Beta-lactamase class A catalytic" evidence="7">
    <location>
        <begin position="28"/>
        <end position="242"/>
    </location>
</feature>